<feature type="domain" description="F-box" evidence="1">
    <location>
        <begin position="392"/>
        <end position="445"/>
    </location>
</feature>
<organism evidence="2 3">
    <name type="scientific">Solanum tuberosum</name>
    <name type="common">Potato</name>
    <dbReference type="NCBI Taxonomy" id="4113"/>
    <lineage>
        <taxon>Eukaryota</taxon>
        <taxon>Viridiplantae</taxon>
        <taxon>Streptophyta</taxon>
        <taxon>Embryophyta</taxon>
        <taxon>Tracheophyta</taxon>
        <taxon>Spermatophyta</taxon>
        <taxon>Magnoliopsida</taxon>
        <taxon>eudicotyledons</taxon>
        <taxon>Gunneridae</taxon>
        <taxon>Pentapetalae</taxon>
        <taxon>asterids</taxon>
        <taxon>lamiids</taxon>
        <taxon>Solanales</taxon>
        <taxon>Solanaceae</taxon>
        <taxon>Solanoideae</taxon>
        <taxon>Solaneae</taxon>
        <taxon>Solanum</taxon>
    </lineage>
</organism>
<feature type="domain" description="F-box" evidence="1">
    <location>
        <begin position="756"/>
        <end position="809"/>
    </location>
</feature>
<dbReference type="Proteomes" id="UP000826656">
    <property type="component" value="Unassembled WGS sequence"/>
</dbReference>
<gene>
    <name evidence="2" type="ORF">KY290_009024</name>
</gene>
<dbReference type="Pfam" id="PF00646">
    <property type="entry name" value="F-box"/>
    <property type="match status" value="5"/>
</dbReference>
<sequence length="2192" mass="251813">MMPPKARKLRRSLVPDALSYLPDNIIDVILMCLPSKDAVRTSILSKKWRYHWCRLTKLELDESLWITKKDLLNPTIKFRKIMYQFLSLHEGPITKFTLDVVHLASCPEIDNFIYFLSRNDIQHLALHLPLRKEYKLPSLLFACSQLRHLSLCYCSIQHPSAFQGFDKLISLNLCEVNISSELLESLISHCPLLEELELDIANKSDTIEINAPMLRSFDLSGNISSVCLKNVPRLVKVLLYGDYIKAEDLDFAKVFECCPALEHLLFFSLDSGFSAGAGYEAPTRLPFNLNSVKRFTLPDIMLVESYKLSYALCLIRSFPYLEYLEIQVHEYGYDYEDEDDEDEPIPEPLELKHLSDVFDKSPKSKRADSLLLGDHCYMMPPKAIKHRRSLLPDALSYLPDNVINIILMRLPSEDAVRTSILSKKWRYHWCRLTELKIDESLWKTEKDLLNPTVKFTKIMYQLLSLHEGPITKFTLFVVHLASCPEIDSFIYFLSRNNIQHLVLNLSLRKEYRLPSSLFTCSQLRHLSLCFCSIQHLSAFQGFDKLISLKLCEVNISSELLESLISHCPLLEELELDIADKSDTIEINAPMLRLFDLSGNISCVCLKNVPRLVKVLLYGDYIKAEDLDFAKLFECCPALEHLLFSLGSEFSAGAGYEAPTRLPFNLNSVKRFYLPDIMLVESYKLSYALCLIRSFPYLEYLEIQIHEYGFDYEDEDDEPIPEPLELKHLWDVTFNHLKEVKLVYLSGTTKHCQSLLPDVLSYLPDNISDVILMHLPCKDAVKTSILSKKWRYHWCRLTELKLDESLWKTKKDLLNPTVKFTKIIYQLLTLHEGPITKFTLNVAHLESCPEIDNFICFLSRNDIQHLVLHLPLGKMYKLPSALFTCSQLRHLNLHNCSIHHPSAFQGFNKLISLELCGVTISSEVLESLISHCPLLEQLVLDIAENSNTVEINAPMLSSFNFSGNISSICLKNVPCLVKASLECDYIKAEDLDFAKVFKSCSALEYLLFNLFNSGFFAEEGFEVPTRLPFDLNSVKRFYLPDIVLIEPSYELSYALCLIRSFPYLEYLEIKADCEDEEDDSILECFKLEHFSNVTFNHLREVKLACFVGTTPEMQLIKLLLAKSPVLLRILIDTRYLHDKPLDTRSKIFAELMLDIPKILNIIEIDSPMLRLFDFTGNISYLPKECPSSGKSILAGYDMRGDDIDFAKVFESCSSLEHLLFKFLNIWLFAEEGYEAPTRLPFDLNSVKRFYLPETILVESYDLSFSLCLIISFPYLEYLEIKVHCGDEEDGCILECLELGCFSDVTLNHLREVKLECFGGTTMQLIKLLLAMSPVLASHLSLLLPKVCPFCSSQNLNSEAHKKDKGISDQPRVLVLGDYWYMMPPNERNRCQSLTPDILTDLPNNVIDIILMRLPCEEAVRTSILSKRWRYHWCRLTKLTLDWSLWRTENDLLNPTYKFTEIISQILTLHEGPLTDFTLDVDNLESCPDIGSFIYIVLRNNIQRLVLHLPEDSKLPTSVFTCSQLRYLSLYNCSIHHPSAFEGFDKLISLALCEVTISSELLESIISHCPLLEQLMLDIPKLLNTIEIDAPMLSSFDFTGNISSICLKNVPLLVEVSLAGYQIMEKDIDFAKVFNSCSAIEYLSLNIACVWVFAQGEYKAPARLPFDLNCVKRFDLLELALVDAYELSLSISLIRSFPYLEYLEIDVYHEDEDSGTEESDELKELRGRGIRCLTKVQREKRQIPSSTIFFLDSHWHCMMPPERRKSGRQGLPIDRLSNLPKNVINSILMHLPLQDAVMTSILSKKWRYKWCRLPQLTLDDDLWEETHDLLSPSIKFTKIMYQILTLHSGPLTKFTLSISALRKYLKINSLIYFLSRNDIQDLVLKFSEWNRYRLPPSFFTCSQLRHLTLQNCVICPPPAFKGFDMLNSLNLCDVTISSKLLESLISYSPLLEKLVLKISDTSDHLQINAPNLRSFDFTGCIKYISLRSVPLLSKLSLPRQKSIEESEKCDFDKFFQLLSALEHLYLANGSDQFLVTGAAEVPRRLSSPLNYLKRFNITLWRLADFSIALCLIRSSPYIQDIEMEVYCSKDYLSEKLEASNEVNEVLASFSDVTLNHLRTVQLEGVEGIKIELQLIKLLLTKSPMLVKMLIDPSSGDNYDARRDKILAATTVQRASSKANVVVSDEYEYYRDTTP</sequence>
<dbReference type="InterPro" id="IPR006553">
    <property type="entry name" value="Leu-rich_rpt_Cys-con_subtyp"/>
</dbReference>
<feature type="domain" description="F-box" evidence="1">
    <location>
        <begin position="1771"/>
        <end position="1824"/>
    </location>
</feature>
<dbReference type="SUPFAM" id="SSF52047">
    <property type="entry name" value="RNI-like"/>
    <property type="match status" value="4"/>
</dbReference>
<dbReference type="InterPro" id="IPR032675">
    <property type="entry name" value="LRR_dom_sf"/>
</dbReference>
<dbReference type="SUPFAM" id="SSF52058">
    <property type="entry name" value="L domain-like"/>
    <property type="match status" value="1"/>
</dbReference>
<dbReference type="PANTHER" id="PTHR31639">
    <property type="entry name" value="F-BOX PROTEIN-LIKE"/>
    <property type="match status" value="1"/>
</dbReference>
<dbReference type="InterPro" id="IPR001810">
    <property type="entry name" value="F-box_dom"/>
</dbReference>
<dbReference type="Gene3D" id="3.80.10.10">
    <property type="entry name" value="Ribonuclease Inhibitor"/>
    <property type="match status" value="5"/>
</dbReference>
<evidence type="ECO:0000313" key="2">
    <source>
        <dbReference type="EMBL" id="KAH0777613.1"/>
    </source>
</evidence>
<accession>A0ABQ7WC31</accession>
<name>A0ABQ7WC31_SOLTU</name>
<reference evidence="2 3" key="1">
    <citation type="journal article" date="2021" name="bioRxiv">
        <title>Chromosome-scale and haplotype-resolved genome assembly of a tetraploid potato cultivar.</title>
        <authorList>
            <person name="Sun H."/>
            <person name="Jiao W.-B."/>
            <person name="Krause K."/>
            <person name="Campoy J.A."/>
            <person name="Goel M."/>
            <person name="Folz-Donahue K."/>
            <person name="Kukat C."/>
            <person name="Huettel B."/>
            <person name="Schneeberger K."/>
        </authorList>
    </citation>
    <scope>NUCLEOTIDE SEQUENCE [LARGE SCALE GENOMIC DNA]</scope>
    <source>
        <strain evidence="2">SolTubOtavaFocal</strain>
        <tissue evidence="2">Leaves</tissue>
    </source>
</reference>
<feature type="domain" description="F-box" evidence="1">
    <location>
        <begin position="15"/>
        <end position="68"/>
    </location>
</feature>
<dbReference type="InterPro" id="IPR036047">
    <property type="entry name" value="F-box-like_dom_sf"/>
</dbReference>
<dbReference type="SMART" id="SM00367">
    <property type="entry name" value="LRR_CC"/>
    <property type="match status" value="6"/>
</dbReference>
<protein>
    <recommendedName>
        <fullName evidence="1">F-box domain-containing protein</fullName>
    </recommendedName>
</protein>
<dbReference type="EMBL" id="JAIVGD010000003">
    <property type="protein sequence ID" value="KAH0777613.1"/>
    <property type="molecule type" value="Genomic_DNA"/>
</dbReference>
<keyword evidence="3" id="KW-1185">Reference proteome</keyword>
<comment type="caution">
    <text evidence="2">The sequence shown here is derived from an EMBL/GenBank/DDBJ whole genome shotgun (WGS) entry which is preliminary data.</text>
</comment>
<feature type="domain" description="F-box" evidence="1">
    <location>
        <begin position="1394"/>
        <end position="1447"/>
    </location>
</feature>
<dbReference type="SMART" id="SM00256">
    <property type="entry name" value="FBOX"/>
    <property type="match status" value="5"/>
</dbReference>
<dbReference type="PROSITE" id="PS50181">
    <property type="entry name" value="FBOX"/>
    <property type="match status" value="5"/>
</dbReference>
<proteinExistence type="predicted"/>
<evidence type="ECO:0000313" key="3">
    <source>
        <dbReference type="Proteomes" id="UP000826656"/>
    </source>
</evidence>
<evidence type="ECO:0000259" key="1">
    <source>
        <dbReference type="PROSITE" id="PS50181"/>
    </source>
</evidence>
<dbReference type="SUPFAM" id="SSF81383">
    <property type="entry name" value="F-box domain"/>
    <property type="match status" value="5"/>
</dbReference>
<dbReference type="PANTHER" id="PTHR31639:SF135">
    <property type="entry name" value="F-BOX DOMAIN-CONTAINING PROTEIN"/>
    <property type="match status" value="1"/>
</dbReference>
<dbReference type="Pfam" id="PF24758">
    <property type="entry name" value="LRR_At5g56370"/>
    <property type="match status" value="5"/>
</dbReference>
<dbReference type="InterPro" id="IPR055411">
    <property type="entry name" value="LRR_FXL15/At3g58940/PEG3-like"/>
</dbReference>